<evidence type="ECO:0000313" key="4">
    <source>
        <dbReference type="EMBL" id="MFC6237962.1"/>
    </source>
</evidence>
<comment type="caution">
    <text evidence="4">The sequence shown here is derived from an EMBL/GenBank/DDBJ whole genome shotgun (WGS) entry which is preliminary data.</text>
</comment>
<dbReference type="Proteomes" id="UP001596138">
    <property type="component" value="Unassembled WGS sequence"/>
</dbReference>
<dbReference type="InterPro" id="IPR050832">
    <property type="entry name" value="Bact_Acetyltransf"/>
</dbReference>
<dbReference type="Pfam" id="PF13527">
    <property type="entry name" value="Acetyltransf_9"/>
    <property type="match status" value="1"/>
</dbReference>
<keyword evidence="2 4" id="KW-0012">Acyltransferase</keyword>
<dbReference type="GO" id="GO:0016746">
    <property type="term" value="F:acyltransferase activity"/>
    <property type="evidence" value="ECO:0007669"/>
    <property type="project" value="UniProtKB-KW"/>
</dbReference>
<organism evidence="4 5">
    <name type="scientific">Longivirga aurantiaca</name>
    <dbReference type="NCBI Taxonomy" id="1837743"/>
    <lineage>
        <taxon>Bacteria</taxon>
        <taxon>Bacillati</taxon>
        <taxon>Actinomycetota</taxon>
        <taxon>Actinomycetes</taxon>
        <taxon>Sporichthyales</taxon>
        <taxon>Sporichthyaceae</taxon>
        <taxon>Longivirga</taxon>
    </lineage>
</organism>
<accession>A0ABW1SZT4</accession>
<dbReference type="InterPro" id="IPR000182">
    <property type="entry name" value="GNAT_dom"/>
</dbReference>
<dbReference type="SUPFAM" id="SSF55729">
    <property type="entry name" value="Acyl-CoA N-acyltransferases (Nat)"/>
    <property type="match status" value="1"/>
</dbReference>
<dbReference type="EMBL" id="JBHSTI010000008">
    <property type="protein sequence ID" value="MFC6237962.1"/>
    <property type="molecule type" value="Genomic_DNA"/>
</dbReference>
<keyword evidence="5" id="KW-1185">Reference proteome</keyword>
<dbReference type="InterPro" id="IPR016181">
    <property type="entry name" value="Acyl_CoA_acyltransferase"/>
</dbReference>
<protein>
    <submittedName>
        <fullName evidence="4">GNAT family N-acetyltransferase</fullName>
        <ecNumber evidence="4">2.3.-.-</ecNumber>
    </submittedName>
</protein>
<dbReference type="RefSeq" id="WP_386765739.1">
    <property type="nucleotide sequence ID" value="NZ_JBHSTI010000008.1"/>
</dbReference>
<name>A0ABW1SZT4_9ACTN</name>
<reference evidence="5" key="1">
    <citation type="journal article" date="2019" name="Int. J. Syst. Evol. Microbiol.">
        <title>The Global Catalogue of Microorganisms (GCM) 10K type strain sequencing project: providing services to taxonomists for standard genome sequencing and annotation.</title>
        <authorList>
            <consortium name="The Broad Institute Genomics Platform"/>
            <consortium name="The Broad Institute Genome Sequencing Center for Infectious Disease"/>
            <person name="Wu L."/>
            <person name="Ma J."/>
        </authorList>
    </citation>
    <scope>NUCLEOTIDE SEQUENCE [LARGE SCALE GENOMIC DNA]</scope>
    <source>
        <strain evidence="5">CGMCC 4.7317</strain>
    </source>
</reference>
<dbReference type="PANTHER" id="PTHR43877">
    <property type="entry name" value="AMINOALKYLPHOSPHONATE N-ACETYLTRANSFERASE-RELATED-RELATED"/>
    <property type="match status" value="1"/>
</dbReference>
<feature type="domain" description="N-acetyltransferase" evidence="3">
    <location>
        <begin position="2"/>
        <end position="145"/>
    </location>
</feature>
<keyword evidence="1 4" id="KW-0808">Transferase</keyword>
<evidence type="ECO:0000256" key="2">
    <source>
        <dbReference type="ARBA" id="ARBA00023315"/>
    </source>
</evidence>
<evidence type="ECO:0000259" key="3">
    <source>
        <dbReference type="PROSITE" id="PS51186"/>
    </source>
</evidence>
<sequence length="182" mass="19588">MVRIRPETDDDLDAVHRVHAEAFGHEPVVADLLAPLRARIAPLPAIGFVAEDEGDVVGHVLVTHAWLDAPRRLVDVHVLSPLGVLPSEQGRGIGSALVRAAVAESDRLGVPALFLEGDPAYYSRLGFRAGGPLGFREPSLRIPPAAFQVVLGSAYEPWMTGTLVYPDVFWAYDAVGLRDPDA</sequence>
<proteinExistence type="predicted"/>
<dbReference type="CDD" id="cd04301">
    <property type="entry name" value="NAT_SF"/>
    <property type="match status" value="1"/>
</dbReference>
<evidence type="ECO:0000313" key="5">
    <source>
        <dbReference type="Proteomes" id="UP001596138"/>
    </source>
</evidence>
<dbReference type="PROSITE" id="PS51186">
    <property type="entry name" value="GNAT"/>
    <property type="match status" value="1"/>
</dbReference>
<evidence type="ECO:0000256" key="1">
    <source>
        <dbReference type="ARBA" id="ARBA00022679"/>
    </source>
</evidence>
<dbReference type="EC" id="2.3.-.-" evidence="4"/>
<gene>
    <name evidence="4" type="ORF">ACFQGU_08735</name>
</gene>
<dbReference type="Gene3D" id="3.40.630.30">
    <property type="match status" value="1"/>
</dbReference>